<dbReference type="InterPro" id="IPR011006">
    <property type="entry name" value="CheY-like_superfamily"/>
</dbReference>
<feature type="domain" description="PAC" evidence="6">
    <location>
        <begin position="331"/>
        <end position="385"/>
    </location>
</feature>
<dbReference type="CDD" id="cd00130">
    <property type="entry name" value="PAS"/>
    <property type="match status" value="2"/>
</dbReference>
<keyword evidence="3" id="KW-0157">Chromophore</keyword>
<name>A0ABD5M6E1_9EURY</name>
<organism evidence="7 8">
    <name type="scientific">Halobellus rubicundus</name>
    <dbReference type="NCBI Taxonomy" id="2996466"/>
    <lineage>
        <taxon>Archaea</taxon>
        <taxon>Methanobacteriati</taxon>
        <taxon>Methanobacteriota</taxon>
        <taxon>Stenosarchaea group</taxon>
        <taxon>Halobacteria</taxon>
        <taxon>Halobacteriales</taxon>
        <taxon>Haloferacaceae</taxon>
        <taxon>Halobellus</taxon>
    </lineage>
</organism>
<dbReference type="PROSITE" id="PS50109">
    <property type="entry name" value="HIS_KIN"/>
    <property type="match status" value="1"/>
</dbReference>
<dbReference type="InterPro" id="IPR036890">
    <property type="entry name" value="HATPase_C_sf"/>
</dbReference>
<evidence type="ECO:0000256" key="3">
    <source>
        <dbReference type="ARBA" id="ARBA00022991"/>
    </source>
</evidence>
<evidence type="ECO:0000313" key="8">
    <source>
        <dbReference type="Proteomes" id="UP001570511"/>
    </source>
</evidence>
<evidence type="ECO:0000259" key="4">
    <source>
        <dbReference type="PROSITE" id="PS50109"/>
    </source>
</evidence>
<reference evidence="7 8" key="1">
    <citation type="submission" date="2024-08" db="EMBL/GenBank/DDBJ databases">
        <title>Halobellus sp. MBLA0158 whole genome sequence.</title>
        <authorList>
            <person name="Hwang C.Y."/>
            <person name="Cho E.-S."/>
            <person name="Seo M.-J."/>
        </authorList>
    </citation>
    <scope>NUCLEOTIDE SEQUENCE [LARGE SCALE GENOMIC DNA]</scope>
    <source>
        <strain evidence="7 8">MBLA0158</strain>
    </source>
</reference>
<accession>A0ABD5M6E1</accession>
<dbReference type="InterPro" id="IPR000014">
    <property type="entry name" value="PAS"/>
</dbReference>
<dbReference type="InterPro" id="IPR013767">
    <property type="entry name" value="PAS_fold"/>
</dbReference>
<dbReference type="Gene3D" id="3.30.450.20">
    <property type="entry name" value="PAS domain"/>
    <property type="match status" value="2"/>
</dbReference>
<dbReference type="SMART" id="SM00091">
    <property type="entry name" value="PAS"/>
    <property type="match status" value="2"/>
</dbReference>
<comment type="caution">
    <text evidence="7">The sequence shown here is derived from an EMBL/GenBank/DDBJ whole genome shotgun (WGS) entry which is preliminary data.</text>
</comment>
<dbReference type="PANTHER" id="PTHR47429">
    <property type="entry name" value="PROTEIN TWIN LOV 1"/>
    <property type="match status" value="1"/>
</dbReference>
<evidence type="ECO:0000256" key="1">
    <source>
        <dbReference type="ARBA" id="ARBA00022630"/>
    </source>
</evidence>
<evidence type="ECO:0000259" key="5">
    <source>
        <dbReference type="PROSITE" id="PS50112"/>
    </source>
</evidence>
<dbReference type="SUPFAM" id="SSF55785">
    <property type="entry name" value="PYP-like sensor domain (PAS domain)"/>
    <property type="match status" value="2"/>
</dbReference>
<keyword evidence="2" id="KW-0288">FMN</keyword>
<feature type="domain" description="PAS" evidence="5">
    <location>
        <begin position="138"/>
        <end position="203"/>
    </location>
</feature>
<dbReference type="Proteomes" id="UP001570511">
    <property type="component" value="Unassembled WGS sequence"/>
</dbReference>
<dbReference type="InterPro" id="IPR003594">
    <property type="entry name" value="HATPase_dom"/>
</dbReference>
<keyword evidence="1" id="KW-0285">Flavoprotein</keyword>
<evidence type="ECO:0000313" key="7">
    <source>
        <dbReference type="EMBL" id="MFA1609482.1"/>
    </source>
</evidence>
<dbReference type="Pfam" id="PF00989">
    <property type="entry name" value="PAS"/>
    <property type="match status" value="1"/>
</dbReference>
<sequence length="595" mass="66556">MSDPTPQTDDTVVLVAVSNRGNRDVLVDWVRDSPGYALVECSPDIGVDGSLPEFDICLVDAPGLRAIEPEVRERRSRQQPFMPCLLVENRADAFDRLPPEIRELVDDVVTPPIDPGRLRFRIDTLSRRRRLDEELRQTEQRYRRLFELAPSPKFLVEDGAIKAMNRAAEGLLGRDREAVRGESLASFVAGEDRETLRHVLEDAPAHVSQSSARSRTVVFETDTGAAICEFSAVLTGEGDERLVLAQDLTERIERERRLDLYRRAMDEASIGITITDPSLPDNPMIYANDRFAEITGYDREEVIGRNCRFLQGADTSDETVARLRRAIDAERPVSVTILNYRKNGDPFHNALDVMPVRNAVGEVTNYLGFQRDVTESVRQQQRLSVLDRVLRHNVRNRMNVVLGYAQQLADNEDPAVRQVADRITDAGEDLVRQSESARRFRNVVDESSQTLEHRDLVAIATDAVEEVLDASPDADVRTEFPDRAVVQADESVSLGIVELIENALEHGAPPVVVRIDAGDDRTTLSVSDQGSGIPPEERNVFETDEERPTEHAGGVGLWLVRWTTERVGGQISYDASAPATVRLRFRTVCETDSDA</sequence>
<evidence type="ECO:0000256" key="2">
    <source>
        <dbReference type="ARBA" id="ARBA00022643"/>
    </source>
</evidence>
<dbReference type="EMBL" id="JBGNYA010000001">
    <property type="protein sequence ID" value="MFA1609482.1"/>
    <property type="molecule type" value="Genomic_DNA"/>
</dbReference>
<protein>
    <submittedName>
        <fullName evidence="7">PAS domain S-box protein</fullName>
    </submittedName>
</protein>
<dbReference type="InterPro" id="IPR000700">
    <property type="entry name" value="PAS-assoc_C"/>
</dbReference>
<keyword evidence="8" id="KW-1185">Reference proteome</keyword>
<dbReference type="SUPFAM" id="SSF55874">
    <property type="entry name" value="ATPase domain of HSP90 chaperone/DNA topoisomerase II/histidine kinase"/>
    <property type="match status" value="1"/>
</dbReference>
<dbReference type="AlphaFoldDB" id="A0ABD5M6E1"/>
<dbReference type="NCBIfam" id="TIGR00229">
    <property type="entry name" value="sensory_box"/>
    <property type="match status" value="2"/>
</dbReference>
<evidence type="ECO:0000259" key="6">
    <source>
        <dbReference type="PROSITE" id="PS50113"/>
    </source>
</evidence>
<proteinExistence type="predicted"/>
<dbReference type="SMART" id="SM00086">
    <property type="entry name" value="PAC"/>
    <property type="match status" value="1"/>
</dbReference>
<dbReference type="RefSeq" id="WP_372386522.1">
    <property type="nucleotide sequence ID" value="NZ_JBGNYA010000001.1"/>
</dbReference>
<dbReference type="SUPFAM" id="SSF52172">
    <property type="entry name" value="CheY-like"/>
    <property type="match status" value="1"/>
</dbReference>
<dbReference type="SMART" id="SM00387">
    <property type="entry name" value="HATPase_c"/>
    <property type="match status" value="1"/>
</dbReference>
<dbReference type="PROSITE" id="PS50112">
    <property type="entry name" value="PAS"/>
    <property type="match status" value="2"/>
</dbReference>
<dbReference type="PROSITE" id="PS50113">
    <property type="entry name" value="PAC"/>
    <property type="match status" value="1"/>
</dbReference>
<gene>
    <name evidence="7" type="ORF">OS889_00490</name>
</gene>
<dbReference type="InterPro" id="IPR001610">
    <property type="entry name" value="PAC"/>
</dbReference>
<feature type="domain" description="Histidine kinase" evidence="4">
    <location>
        <begin position="389"/>
        <end position="589"/>
    </location>
</feature>
<dbReference type="InterPro" id="IPR035965">
    <property type="entry name" value="PAS-like_dom_sf"/>
</dbReference>
<feature type="domain" description="PAS" evidence="5">
    <location>
        <begin position="257"/>
        <end position="330"/>
    </location>
</feature>
<dbReference type="PANTHER" id="PTHR47429:SF2">
    <property type="entry name" value="PROTEIN TWIN LOV 1"/>
    <property type="match status" value="1"/>
</dbReference>
<dbReference type="Pfam" id="PF13426">
    <property type="entry name" value="PAS_9"/>
    <property type="match status" value="1"/>
</dbReference>
<dbReference type="Pfam" id="PF02518">
    <property type="entry name" value="HATPase_c"/>
    <property type="match status" value="1"/>
</dbReference>
<dbReference type="Gene3D" id="3.30.565.10">
    <property type="entry name" value="Histidine kinase-like ATPase, C-terminal domain"/>
    <property type="match status" value="1"/>
</dbReference>
<dbReference type="InterPro" id="IPR005467">
    <property type="entry name" value="His_kinase_dom"/>
</dbReference>